<dbReference type="EMBL" id="EQ962655">
    <property type="protein sequence ID" value="EED17823.1"/>
    <property type="molecule type" value="Genomic_DNA"/>
</dbReference>
<keyword evidence="5" id="KW-0964">Secreted</keyword>
<dbReference type="VEuPathDB" id="FungiDB:TSTA_116130"/>
<keyword evidence="11 14" id="KW-1015">Disulfide bond</keyword>
<dbReference type="OrthoDB" id="2496787at2759"/>
<feature type="signal peptide" evidence="16">
    <location>
        <begin position="1"/>
        <end position="19"/>
    </location>
</feature>
<evidence type="ECO:0000313" key="18">
    <source>
        <dbReference type="EMBL" id="EED17823.1"/>
    </source>
</evidence>
<feature type="transmembrane region" description="Helical" evidence="15">
    <location>
        <begin position="102"/>
        <end position="120"/>
    </location>
</feature>
<sequence length="427" mass="47155">MRSFAITAIFAVISTVVIATAPPPSETALLGELPPCGLACLEQEIPKSNCTATDLPCICTNKELNGLIALCVSQSCTIRESLTTKNVTSTLCGAPVRDRTSIVSNAGIIGGVVAVFFYILRMLSRVPQFGGGTLGLDDAVMTLVVALAIALAALSDVLAKHGLGKDMWTVPFDDITYILYIYYFDEDIYLSILPLTKISILLFYLRVFPQRYFRNAAYVAIALNVGYWIAFVLVSVFQCRPINAAWLRWDGEHPAKCQNINAQGWTSAVLNMALDILTMVLPLHELRKLTMSMRKKILVMIMFSLGIFVTLVSILRLHTLVEFSNTSNLTWDYVELGYWSTIEVDVGIICACLPAIRKLLWKIFPNTLGSAVRRGAKTPNYYEQRSGHSGGMIRENRRATLEDGDAFPLVEVTTLVEVTSHTELPKV</sequence>
<evidence type="ECO:0000256" key="12">
    <source>
        <dbReference type="ARBA" id="ARBA00023288"/>
    </source>
</evidence>
<evidence type="ECO:0000256" key="14">
    <source>
        <dbReference type="PROSITE-ProRule" id="PRU01356"/>
    </source>
</evidence>
<feature type="transmembrane region" description="Helical" evidence="15">
    <location>
        <begin position="337"/>
        <end position="356"/>
    </location>
</feature>
<keyword evidence="7 15" id="KW-0812">Transmembrane</keyword>
<evidence type="ECO:0000256" key="5">
    <source>
        <dbReference type="ARBA" id="ARBA00022525"/>
    </source>
</evidence>
<dbReference type="PANTHER" id="PTHR33048">
    <property type="entry name" value="PTH11-LIKE INTEGRAL MEMBRANE PROTEIN (AFU_ORTHOLOGUE AFUA_5G11245)"/>
    <property type="match status" value="1"/>
</dbReference>
<feature type="transmembrane region" description="Helical" evidence="15">
    <location>
        <begin position="298"/>
        <end position="317"/>
    </location>
</feature>
<evidence type="ECO:0000256" key="11">
    <source>
        <dbReference type="ARBA" id="ARBA00023157"/>
    </source>
</evidence>
<evidence type="ECO:0000256" key="3">
    <source>
        <dbReference type="ARBA" id="ARBA00004613"/>
    </source>
</evidence>
<dbReference type="STRING" id="441959.B8MBF9"/>
<feature type="binding site" description="axial binding residue" evidence="14">
    <location>
        <position position="54"/>
    </location>
    <ligand>
        <name>heme</name>
        <dbReference type="ChEBI" id="CHEBI:30413"/>
    </ligand>
    <ligandPart>
        <name>Fe</name>
        <dbReference type="ChEBI" id="CHEBI:18248"/>
    </ligandPart>
</feature>
<evidence type="ECO:0000256" key="8">
    <source>
        <dbReference type="ARBA" id="ARBA00022729"/>
    </source>
</evidence>
<dbReference type="GeneID" id="8099640"/>
<accession>B8MBF9</accession>
<feature type="disulfide bond" evidence="14">
    <location>
        <begin position="36"/>
        <end position="76"/>
    </location>
</feature>
<dbReference type="eggNOG" id="ENOG502SM6F">
    <property type="taxonomic scope" value="Eukaryota"/>
</dbReference>
<organism evidence="18 19">
    <name type="scientific">Talaromyces stipitatus (strain ATCC 10500 / CBS 375.48 / QM 6759 / NRRL 1006)</name>
    <name type="common">Penicillium stipitatum</name>
    <dbReference type="NCBI Taxonomy" id="441959"/>
    <lineage>
        <taxon>Eukaryota</taxon>
        <taxon>Fungi</taxon>
        <taxon>Dikarya</taxon>
        <taxon>Ascomycota</taxon>
        <taxon>Pezizomycotina</taxon>
        <taxon>Eurotiomycetes</taxon>
        <taxon>Eurotiomycetidae</taxon>
        <taxon>Eurotiales</taxon>
        <taxon>Trichocomaceae</taxon>
        <taxon>Talaromyces</taxon>
        <taxon>Talaromyces sect. Talaromyces</taxon>
    </lineage>
</organism>
<feature type="disulfide bond" evidence="14">
    <location>
        <begin position="59"/>
        <end position="92"/>
    </location>
</feature>
<evidence type="ECO:0000256" key="2">
    <source>
        <dbReference type="ARBA" id="ARBA00004589"/>
    </source>
</evidence>
<gene>
    <name evidence="18" type="ORF">TSTA_116130</name>
</gene>
<keyword evidence="10 15" id="KW-0472">Membrane</keyword>
<dbReference type="PhylomeDB" id="B8MBF9"/>
<feature type="chain" id="PRO_5002877405" evidence="16">
    <location>
        <begin position="20"/>
        <end position="427"/>
    </location>
</feature>
<dbReference type="InterPro" id="IPR049326">
    <property type="entry name" value="Rhodopsin_dom_fungi"/>
</dbReference>
<keyword evidence="14" id="KW-0479">Metal-binding</keyword>
<evidence type="ECO:0000256" key="13">
    <source>
        <dbReference type="ARBA" id="ARBA00038359"/>
    </source>
</evidence>
<dbReference type="GO" id="GO:0098552">
    <property type="term" value="C:side of membrane"/>
    <property type="evidence" value="ECO:0007669"/>
    <property type="project" value="UniProtKB-KW"/>
</dbReference>
<dbReference type="GO" id="GO:0005576">
    <property type="term" value="C:extracellular region"/>
    <property type="evidence" value="ECO:0007669"/>
    <property type="project" value="UniProtKB-SubCell"/>
</dbReference>
<feature type="transmembrane region" description="Helical" evidence="15">
    <location>
        <begin position="217"/>
        <end position="237"/>
    </location>
</feature>
<evidence type="ECO:0000256" key="7">
    <source>
        <dbReference type="ARBA" id="ARBA00022692"/>
    </source>
</evidence>
<dbReference type="HOGENOM" id="CLU_028200_6_2_1"/>
<evidence type="ECO:0000313" key="19">
    <source>
        <dbReference type="Proteomes" id="UP000001745"/>
    </source>
</evidence>
<evidence type="ECO:0000256" key="1">
    <source>
        <dbReference type="ARBA" id="ARBA00004141"/>
    </source>
</evidence>
<feature type="disulfide bond" evidence="14">
    <location>
        <begin position="40"/>
        <end position="71"/>
    </location>
</feature>
<keyword evidence="8 16" id="KW-0732">Signal</keyword>
<keyword evidence="19" id="KW-1185">Reference proteome</keyword>
<evidence type="ECO:0000256" key="16">
    <source>
        <dbReference type="SAM" id="SignalP"/>
    </source>
</evidence>
<feature type="disulfide bond" evidence="14">
    <location>
        <begin position="50"/>
        <end position="57"/>
    </location>
</feature>
<dbReference type="InParanoid" id="B8MBF9"/>
<evidence type="ECO:0000256" key="10">
    <source>
        <dbReference type="ARBA" id="ARBA00023136"/>
    </source>
</evidence>
<dbReference type="RefSeq" id="XP_002481815.1">
    <property type="nucleotide sequence ID" value="XM_002481770.1"/>
</dbReference>
<name>B8MBF9_TALSN</name>
<keyword evidence="14" id="KW-0349">Heme</keyword>
<evidence type="ECO:0000256" key="4">
    <source>
        <dbReference type="ARBA" id="ARBA00010031"/>
    </source>
</evidence>
<evidence type="ECO:0000256" key="9">
    <source>
        <dbReference type="ARBA" id="ARBA00022989"/>
    </source>
</evidence>
<keyword evidence="14" id="KW-0408">Iron</keyword>
<dbReference type="PROSITE" id="PS52012">
    <property type="entry name" value="CFEM"/>
    <property type="match status" value="1"/>
</dbReference>
<comment type="similarity">
    <text evidence="13">Belongs to the SAT4 family.</text>
</comment>
<keyword evidence="6" id="KW-0325">Glycoprotein</keyword>
<dbReference type="GO" id="GO:0046872">
    <property type="term" value="F:metal ion binding"/>
    <property type="evidence" value="ECO:0007669"/>
    <property type="project" value="UniProtKB-UniRule"/>
</dbReference>
<feature type="transmembrane region" description="Helical" evidence="15">
    <location>
        <begin position="140"/>
        <end position="159"/>
    </location>
</feature>
<dbReference type="InterPro" id="IPR052337">
    <property type="entry name" value="SAT4-like"/>
</dbReference>
<dbReference type="InterPro" id="IPR008427">
    <property type="entry name" value="Extracellular_membr_CFEM_dom"/>
</dbReference>
<dbReference type="OMA" id="DYVEMGY"/>
<evidence type="ECO:0000259" key="17">
    <source>
        <dbReference type="PROSITE" id="PS52012"/>
    </source>
</evidence>
<reference evidence="19" key="1">
    <citation type="journal article" date="2015" name="Genome Announc.">
        <title>Genome sequence of the AIDS-associated pathogen Penicillium marneffei (ATCC18224) and its near taxonomic relative Talaromyces stipitatus (ATCC10500).</title>
        <authorList>
            <person name="Nierman W.C."/>
            <person name="Fedorova-Abrams N.D."/>
            <person name="Andrianopoulos A."/>
        </authorList>
    </citation>
    <scope>NUCLEOTIDE SEQUENCE [LARGE SCALE GENOMIC DNA]</scope>
    <source>
        <strain evidence="19">ATCC 10500 / CBS 375.48 / QM 6759 / NRRL 1006</strain>
    </source>
</reference>
<comment type="subcellular location">
    <subcellularLocation>
        <location evidence="2">Membrane</location>
        <topology evidence="2">Lipid-anchor</topology>
        <topology evidence="2">GPI-anchor</topology>
    </subcellularLocation>
    <subcellularLocation>
        <location evidence="1">Membrane</location>
        <topology evidence="1">Multi-pass membrane protein</topology>
    </subcellularLocation>
    <subcellularLocation>
        <location evidence="3">Secreted</location>
    </subcellularLocation>
</comment>
<evidence type="ECO:0000256" key="6">
    <source>
        <dbReference type="ARBA" id="ARBA00022622"/>
    </source>
</evidence>
<dbReference type="Proteomes" id="UP000001745">
    <property type="component" value="Unassembled WGS sequence"/>
</dbReference>
<feature type="transmembrane region" description="Helical" evidence="15">
    <location>
        <begin position="188"/>
        <end position="205"/>
    </location>
</feature>
<dbReference type="AlphaFoldDB" id="B8MBF9"/>
<protein>
    <submittedName>
        <fullName evidence="18">Integral membrane protein, putative</fullName>
    </submittedName>
</protein>
<dbReference type="PANTHER" id="PTHR33048:SF160">
    <property type="entry name" value="SAT4 FAMILY MEMBRANE PROTEIN"/>
    <property type="match status" value="1"/>
</dbReference>
<keyword evidence="6" id="KW-0336">GPI-anchor</keyword>
<dbReference type="Pfam" id="PF05730">
    <property type="entry name" value="CFEM"/>
    <property type="match status" value="1"/>
</dbReference>
<dbReference type="SMART" id="SM00747">
    <property type="entry name" value="CFEM"/>
    <property type="match status" value="1"/>
</dbReference>
<comment type="similarity">
    <text evidence="4">Belongs to the RBT5 family.</text>
</comment>
<keyword evidence="9 15" id="KW-1133">Transmembrane helix</keyword>
<keyword evidence="12" id="KW-0449">Lipoprotein</keyword>
<evidence type="ECO:0000256" key="15">
    <source>
        <dbReference type="SAM" id="Phobius"/>
    </source>
</evidence>
<feature type="domain" description="CFEM" evidence="17">
    <location>
        <begin position="8"/>
        <end position="116"/>
    </location>
</feature>
<dbReference type="Pfam" id="PF20684">
    <property type="entry name" value="Fung_rhodopsin"/>
    <property type="match status" value="1"/>
</dbReference>
<proteinExistence type="inferred from homology"/>